<evidence type="ECO:0000259" key="3">
    <source>
        <dbReference type="Pfam" id="PF24535"/>
    </source>
</evidence>
<dbReference type="OrthoDB" id="5327148at2759"/>
<keyword evidence="5" id="KW-1185">Reference proteome</keyword>
<dbReference type="InParanoid" id="A0A3N4M3P1"/>
<reference evidence="4 5" key="1">
    <citation type="journal article" date="2018" name="Nat. Ecol. Evol.">
        <title>Pezizomycetes genomes reveal the molecular basis of ectomycorrhizal truffle lifestyle.</title>
        <authorList>
            <person name="Murat C."/>
            <person name="Payen T."/>
            <person name="Noel B."/>
            <person name="Kuo A."/>
            <person name="Morin E."/>
            <person name="Chen J."/>
            <person name="Kohler A."/>
            <person name="Krizsan K."/>
            <person name="Balestrini R."/>
            <person name="Da Silva C."/>
            <person name="Montanini B."/>
            <person name="Hainaut M."/>
            <person name="Levati E."/>
            <person name="Barry K.W."/>
            <person name="Belfiori B."/>
            <person name="Cichocki N."/>
            <person name="Clum A."/>
            <person name="Dockter R.B."/>
            <person name="Fauchery L."/>
            <person name="Guy J."/>
            <person name="Iotti M."/>
            <person name="Le Tacon F."/>
            <person name="Lindquist E.A."/>
            <person name="Lipzen A."/>
            <person name="Malagnac F."/>
            <person name="Mello A."/>
            <person name="Molinier V."/>
            <person name="Miyauchi S."/>
            <person name="Poulain J."/>
            <person name="Riccioni C."/>
            <person name="Rubini A."/>
            <person name="Sitrit Y."/>
            <person name="Splivallo R."/>
            <person name="Traeger S."/>
            <person name="Wang M."/>
            <person name="Zifcakova L."/>
            <person name="Wipf D."/>
            <person name="Zambonelli A."/>
            <person name="Paolocci F."/>
            <person name="Nowrousian M."/>
            <person name="Ottonello S."/>
            <person name="Baldrian P."/>
            <person name="Spatafora J.W."/>
            <person name="Henrissat B."/>
            <person name="Nagy L.G."/>
            <person name="Aury J.M."/>
            <person name="Wincker P."/>
            <person name="Grigoriev I.V."/>
            <person name="Bonfante P."/>
            <person name="Martin F.M."/>
        </authorList>
    </citation>
    <scope>NUCLEOTIDE SEQUENCE [LARGE SCALE GENOMIC DNA]</scope>
    <source>
        <strain evidence="4 5">ATCC MYA-4762</strain>
    </source>
</reference>
<keyword evidence="2" id="KW-1133">Transmembrane helix</keyword>
<feature type="transmembrane region" description="Helical" evidence="2">
    <location>
        <begin position="135"/>
        <end position="161"/>
    </location>
</feature>
<keyword evidence="2" id="KW-0472">Membrane</keyword>
<evidence type="ECO:0000313" key="5">
    <source>
        <dbReference type="Proteomes" id="UP000267821"/>
    </source>
</evidence>
<dbReference type="EMBL" id="ML121529">
    <property type="protein sequence ID" value="RPB28588.1"/>
    <property type="molecule type" value="Genomic_DNA"/>
</dbReference>
<dbReference type="InterPro" id="IPR056019">
    <property type="entry name" value="DUF7598"/>
</dbReference>
<protein>
    <recommendedName>
        <fullName evidence="3">DUF7598 domain-containing protein</fullName>
    </recommendedName>
</protein>
<evidence type="ECO:0000313" key="4">
    <source>
        <dbReference type="EMBL" id="RPB28588.1"/>
    </source>
</evidence>
<dbReference type="Proteomes" id="UP000267821">
    <property type="component" value="Unassembled WGS sequence"/>
</dbReference>
<dbReference type="STRING" id="1051890.A0A3N4M3P1"/>
<gene>
    <name evidence="4" type="ORF">L211DRAFT_865140</name>
</gene>
<evidence type="ECO:0000256" key="1">
    <source>
        <dbReference type="SAM" id="MobiDB-lite"/>
    </source>
</evidence>
<proteinExistence type="predicted"/>
<feature type="transmembrane region" description="Helical" evidence="2">
    <location>
        <begin position="95"/>
        <end position="120"/>
    </location>
</feature>
<dbReference type="Pfam" id="PF24535">
    <property type="entry name" value="DUF7598"/>
    <property type="match status" value="1"/>
</dbReference>
<dbReference type="AlphaFoldDB" id="A0A3N4M3P1"/>
<feature type="transmembrane region" description="Helical" evidence="2">
    <location>
        <begin position="20"/>
        <end position="45"/>
    </location>
</feature>
<feature type="region of interest" description="Disordered" evidence="1">
    <location>
        <begin position="191"/>
        <end position="222"/>
    </location>
</feature>
<keyword evidence="2" id="KW-0812">Transmembrane</keyword>
<feature type="domain" description="DUF7598" evidence="3">
    <location>
        <begin position="18"/>
        <end position="159"/>
    </location>
</feature>
<name>A0A3N4M3P1_9PEZI</name>
<organism evidence="4 5">
    <name type="scientific">Terfezia boudieri ATCC MYA-4762</name>
    <dbReference type="NCBI Taxonomy" id="1051890"/>
    <lineage>
        <taxon>Eukaryota</taxon>
        <taxon>Fungi</taxon>
        <taxon>Dikarya</taxon>
        <taxon>Ascomycota</taxon>
        <taxon>Pezizomycotina</taxon>
        <taxon>Pezizomycetes</taxon>
        <taxon>Pezizales</taxon>
        <taxon>Pezizaceae</taxon>
        <taxon>Terfezia</taxon>
    </lineage>
</organism>
<feature type="transmembrane region" description="Helical" evidence="2">
    <location>
        <begin position="51"/>
        <end position="74"/>
    </location>
</feature>
<sequence length="222" mass="24655">MSHIEDSDAVTWISLPRAYILLNVVRIFSILALVGAETLLGFIVVNSFLTHTFFFFDLLFYINLFCLTAFLFITELPQRILPSSAKCYLATHWPLLSYSAGLRTLGAIQVTIGIIVLGFINNHDATSRGTLGETWWRLMCSSGVFMIFVGVVNICVTWICLNIDDGGRILSARQVRDPGTSTNLPFCSFGSSTTLGSDEEKGLETSPPFVQTPARVHSEERY</sequence>
<accession>A0A3N4M3P1</accession>
<evidence type="ECO:0000256" key="2">
    <source>
        <dbReference type="SAM" id="Phobius"/>
    </source>
</evidence>